<protein>
    <submittedName>
        <fullName evidence="1">Uncharacterized protein</fullName>
    </submittedName>
</protein>
<accession>A0A9D4YUS0</accession>
<comment type="caution">
    <text evidence="1">The sequence shown here is derived from an EMBL/GenBank/DDBJ whole genome shotgun (WGS) entry which is preliminary data.</text>
</comment>
<reference evidence="1" key="1">
    <citation type="journal article" date="2019" name="Plant J.">
        <title>Chlorella vulgaris genome assembly and annotation reveals the molecular basis for metabolic acclimation to high light conditions.</title>
        <authorList>
            <person name="Cecchin M."/>
            <person name="Marcolungo L."/>
            <person name="Rossato M."/>
            <person name="Girolomoni L."/>
            <person name="Cosentino E."/>
            <person name="Cuine S."/>
            <person name="Li-Beisson Y."/>
            <person name="Delledonne M."/>
            <person name="Ballottari M."/>
        </authorList>
    </citation>
    <scope>NUCLEOTIDE SEQUENCE</scope>
    <source>
        <strain evidence="1">211/11P</strain>
    </source>
</reference>
<dbReference type="Proteomes" id="UP001055712">
    <property type="component" value="Unassembled WGS sequence"/>
</dbReference>
<sequence>MEAVVQQELGADRQLWVKVLRSNSRGASCTEATPRQRAQALVAEFGKDEACRMVQIAIQVLAINTVVWRRGLAVWQQCGVADPLVLACSSLKLLGCDWLHRSWLANLWALQQWLPWEVSAAQAIECYGSYVVNAAVDKMVGRLLYLEQLGLLPLLVANKPAAKREWRLQQGLSGSKKAAGEPVFISVGDVADLSSARFDSLVDSALSQQQQDDDGLVSSSSSCPSFEAFRKGRLLQLPAWEQLLVQAEADVVERERKLPPELLQNGSGKKSAG</sequence>
<keyword evidence="2" id="KW-1185">Reference proteome</keyword>
<name>A0A9D4YUS0_CHLVU</name>
<dbReference type="EMBL" id="SIDB01000010">
    <property type="protein sequence ID" value="KAI3427322.1"/>
    <property type="molecule type" value="Genomic_DNA"/>
</dbReference>
<gene>
    <name evidence="1" type="ORF">D9Q98_010239</name>
</gene>
<organism evidence="1 2">
    <name type="scientific">Chlorella vulgaris</name>
    <name type="common">Green alga</name>
    <dbReference type="NCBI Taxonomy" id="3077"/>
    <lineage>
        <taxon>Eukaryota</taxon>
        <taxon>Viridiplantae</taxon>
        <taxon>Chlorophyta</taxon>
        <taxon>core chlorophytes</taxon>
        <taxon>Trebouxiophyceae</taxon>
        <taxon>Chlorellales</taxon>
        <taxon>Chlorellaceae</taxon>
        <taxon>Chlorella clade</taxon>
        <taxon>Chlorella</taxon>
    </lineage>
</organism>
<proteinExistence type="predicted"/>
<evidence type="ECO:0000313" key="1">
    <source>
        <dbReference type="EMBL" id="KAI3427322.1"/>
    </source>
</evidence>
<evidence type="ECO:0000313" key="2">
    <source>
        <dbReference type="Proteomes" id="UP001055712"/>
    </source>
</evidence>
<dbReference type="AlphaFoldDB" id="A0A9D4YUS0"/>
<reference evidence="1" key="2">
    <citation type="submission" date="2020-11" db="EMBL/GenBank/DDBJ databases">
        <authorList>
            <person name="Cecchin M."/>
            <person name="Marcolungo L."/>
            <person name="Rossato M."/>
            <person name="Girolomoni L."/>
            <person name="Cosentino E."/>
            <person name="Cuine S."/>
            <person name="Li-Beisson Y."/>
            <person name="Delledonne M."/>
            <person name="Ballottari M."/>
        </authorList>
    </citation>
    <scope>NUCLEOTIDE SEQUENCE</scope>
    <source>
        <strain evidence="1">211/11P</strain>
        <tissue evidence="1">Whole cell</tissue>
    </source>
</reference>